<dbReference type="RefSeq" id="XP_049127755.1">
    <property type="nucleotide sequence ID" value="XM_049271798.1"/>
</dbReference>
<name>A0AA37LF38_9PEZI</name>
<evidence type="ECO:0000313" key="1">
    <source>
        <dbReference type="EMBL" id="GKT45405.1"/>
    </source>
</evidence>
<organism evidence="1 2">
    <name type="scientific">Colletotrichum spaethianum</name>
    <dbReference type="NCBI Taxonomy" id="700344"/>
    <lineage>
        <taxon>Eukaryota</taxon>
        <taxon>Fungi</taxon>
        <taxon>Dikarya</taxon>
        <taxon>Ascomycota</taxon>
        <taxon>Pezizomycotina</taxon>
        <taxon>Sordariomycetes</taxon>
        <taxon>Hypocreomycetidae</taxon>
        <taxon>Glomerellales</taxon>
        <taxon>Glomerellaceae</taxon>
        <taxon>Colletotrichum</taxon>
        <taxon>Colletotrichum spaethianum species complex</taxon>
    </lineage>
</organism>
<keyword evidence="2" id="KW-1185">Reference proteome</keyword>
<proteinExistence type="predicted"/>
<reference evidence="1 2" key="1">
    <citation type="submission" date="2022-03" db="EMBL/GenBank/DDBJ databases">
        <title>Genome data of Colletotrichum spp.</title>
        <authorList>
            <person name="Utami Y.D."/>
            <person name="Hiruma K."/>
        </authorList>
    </citation>
    <scope>NUCLEOTIDE SEQUENCE [LARGE SCALE GENOMIC DNA]</scope>
    <source>
        <strain evidence="1 2">MAFF 239500</strain>
    </source>
</reference>
<evidence type="ECO:0000313" key="2">
    <source>
        <dbReference type="Proteomes" id="UP001055115"/>
    </source>
</evidence>
<gene>
    <name evidence="1" type="ORF">ColSpa_05586</name>
</gene>
<dbReference type="EMBL" id="BQXU01000012">
    <property type="protein sequence ID" value="GKT45405.1"/>
    <property type="molecule type" value="Genomic_DNA"/>
</dbReference>
<dbReference type="AlphaFoldDB" id="A0AA37LF38"/>
<dbReference type="GeneID" id="73326388"/>
<dbReference type="Gene3D" id="3.40.1090.10">
    <property type="entry name" value="Cytosolic phospholipase A2 catalytic domain"/>
    <property type="match status" value="1"/>
</dbReference>
<dbReference type="Proteomes" id="UP001055115">
    <property type="component" value="Unassembled WGS sequence"/>
</dbReference>
<sequence>MLGCLRMTIEECEEAYIRLAKTIFKPKRWKYNCFSRGLDFFSASERYDSSKLEDVVKAIIKTRTGSERAPLLNLSEDGKCKV</sequence>
<protein>
    <submittedName>
        <fullName evidence="1">Uncharacterized protein</fullName>
    </submittedName>
</protein>
<accession>A0AA37LF38</accession>
<comment type="caution">
    <text evidence="1">The sequence shown here is derived from an EMBL/GenBank/DDBJ whole genome shotgun (WGS) entry which is preliminary data.</text>
</comment>